<accession>A0ABY4TTB8</accession>
<dbReference type="EMBL" id="CP098401">
    <property type="protein sequence ID" value="URW75641.1"/>
    <property type="molecule type" value="Genomic_DNA"/>
</dbReference>
<feature type="compositionally biased region" description="Basic and acidic residues" evidence="1">
    <location>
        <begin position="119"/>
        <end position="128"/>
    </location>
</feature>
<name>A0ABY4TTB8_9SPHN</name>
<dbReference type="RefSeq" id="WP_250752056.1">
    <property type="nucleotide sequence ID" value="NZ_CP098401.1"/>
</dbReference>
<feature type="signal peptide" evidence="2">
    <location>
        <begin position="1"/>
        <end position="18"/>
    </location>
</feature>
<evidence type="ECO:0000256" key="1">
    <source>
        <dbReference type="SAM" id="MobiDB-lite"/>
    </source>
</evidence>
<gene>
    <name evidence="3" type="ORF">M9980_14155</name>
</gene>
<dbReference type="Proteomes" id="UP001055580">
    <property type="component" value="Chromosome"/>
</dbReference>
<feature type="chain" id="PRO_5047547942" evidence="2">
    <location>
        <begin position="19"/>
        <end position="201"/>
    </location>
</feature>
<sequence>MRRAAILLALATPGVVGAQQAPFLRAIGLPDIAPVAALEGYRERYRIFVRPSFDQRHIVSIDRDRSGRTTLELVVLSDRQADYARNPVLLRERHRVPQREQKAFAAVLRAAQLDARTRDHSGLTDEFGRPLPPSPIPPAPDPLDGTSVTIEHRTAAGYAIVMRHEYRLDPALRALVEKTLALTGRRFDRSMGYALRPRVGD</sequence>
<keyword evidence="2" id="KW-0732">Signal</keyword>
<organism evidence="3 4">
    <name type="scientific">Sphingomonas donggukensis</name>
    <dbReference type="NCBI Taxonomy" id="2949093"/>
    <lineage>
        <taxon>Bacteria</taxon>
        <taxon>Pseudomonadati</taxon>
        <taxon>Pseudomonadota</taxon>
        <taxon>Alphaproteobacteria</taxon>
        <taxon>Sphingomonadales</taxon>
        <taxon>Sphingomonadaceae</taxon>
        <taxon>Sphingomonas</taxon>
    </lineage>
</organism>
<proteinExistence type="predicted"/>
<keyword evidence="4" id="KW-1185">Reference proteome</keyword>
<protein>
    <submittedName>
        <fullName evidence="3">Uncharacterized protein</fullName>
    </submittedName>
</protein>
<feature type="region of interest" description="Disordered" evidence="1">
    <location>
        <begin position="119"/>
        <end position="140"/>
    </location>
</feature>
<evidence type="ECO:0000256" key="2">
    <source>
        <dbReference type="SAM" id="SignalP"/>
    </source>
</evidence>
<evidence type="ECO:0000313" key="3">
    <source>
        <dbReference type="EMBL" id="URW75641.1"/>
    </source>
</evidence>
<evidence type="ECO:0000313" key="4">
    <source>
        <dbReference type="Proteomes" id="UP001055580"/>
    </source>
</evidence>
<reference evidence="3" key="1">
    <citation type="submission" date="2022-05" db="EMBL/GenBank/DDBJ databases">
        <title>Sphingomonas sp. strain RMG20 Genome sequencing and assembly.</title>
        <authorList>
            <person name="Kim I."/>
        </authorList>
    </citation>
    <scope>NUCLEOTIDE SEQUENCE</scope>
    <source>
        <strain evidence="3">RMG20</strain>
    </source>
</reference>
<feature type="compositionally biased region" description="Pro residues" evidence="1">
    <location>
        <begin position="130"/>
        <end position="140"/>
    </location>
</feature>